<comment type="caution">
    <text evidence="3">The sequence shown here is derived from an EMBL/GenBank/DDBJ whole genome shotgun (WGS) entry which is preliminary data.</text>
</comment>
<accession>A0A1F6V245</accession>
<proteinExistence type="predicted"/>
<dbReference type="Proteomes" id="UP000178985">
    <property type="component" value="Unassembled WGS sequence"/>
</dbReference>
<dbReference type="SUPFAM" id="SSF56399">
    <property type="entry name" value="ADP-ribosylation"/>
    <property type="match status" value="1"/>
</dbReference>
<dbReference type="AlphaFoldDB" id="A0A1F6V245"/>
<name>A0A1F6V245_9BACT</name>
<evidence type="ECO:0000313" key="3">
    <source>
        <dbReference type="EMBL" id="OGI63504.1"/>
    </source>
</evidence>
<evidence type="ECO:0000256" key="1">
    <source>
        <dbReference type="SAM" id="MobiDB-lite"/>
    </source>
</evidence>
<dbReference type="Gene3D" id="3.90.228.10">
    <property type="match status" value="1"/>
</dbReference>
<sequence length="204" mass="23781">MPDPKPRFNPTPDSSNKKENSFADQIENIKEVFKLNPELEQIGTIEEYVKYLGTIFPESKVKAILYHGSNTEAEERFDSFSDEFIERTDGIGGSTLGRGYYFSPEYKDAEFYSDGWHVYAVVINTKNPLVHKYDSQEINDEYIRLPKNYKDIYDSVIGVDKNYGTEEQYVVFESNQIHILGSKKDIENFRSWLENQKKEKNEAK</sequence>
<gene>
    <name evidence="3" type="ORF">A2733_00435</name>
</gene>
<protein>
    <recommendedName>
        <fullName evidence="2">ART-PolyVal-like domain-containing protein</fullName>
    </recommendedName>
</protein>
<evidence type="ECO:0000313" key="4">
    <source>
        <dbReference type="Proteomes" id="UP000178985"/>
    </source>
</evidence>
<feature type="domain" description="ART-PolyVal-like" evidence="2">
    <location>
        <begin position="64"/>
        <end position="177"/>
    </location>
</feature>
<evidence type="ECO:0000259" key="2">
    <source>
        <dbReference type="Pfam" id="PF18760"/>
    </source>
</evidence>
<dbReference type="InterPro" id="IPR049522">
    <property type="entry name" value="ART-PolyVal_dom"/>
</dbReference>
<reference evidence="3 4" key="1">
    <citation type="journal article" date="2016" name="Nat. Commun.">
        <title>Thousands of microbial genomes shed light on interconnected biogeochemical processes in an aquifer system.</title>
        <authorList>
            <person name="Anantharaman K."/>
            <person name="Brown C.T."/>
            <person name="Hug L.A."/>
            <person name="Sharon I."/>
            <person name="Castelle C.J."/>
            <person name="Probst A.J."/>
            <person name="Thomas B.C."/>
            <person name="Singh A."/>
            <person name="Wilkins M.J."/>
            <person name="Karaoz U."/>
            <person name="Brodie E.L."/>
            <person name="Williams K.H."/>
            <person name="Hubbard S.S."/>
            <person name="Banfield J.F."/>
        </authorList>
    </citation>
    <scope>NUCLEOTIDE SEQUENCE [LARGE SCALE GENOMIC DNA]</scope>
</reference>
<organism evidence="3 4">
    <name type="scientific">Candidatus Nomurabacteria bacterium RIFCSPHIGHO2_01_FULL_40_20</name>
    <dbReference type="NCBI Taxonomy" id="1801738"/>
    <lineage>
        <taxon>Bacteria</taxon>
        <taxon>Candidatus Nomuraibacteriota</taxon>
    </lineage>
</organism>
<feature type="region of interest" description="Disordered" evidence="1">
    <location>
        <begin position="1"/>
        <end position="20"/>
    </location>
</feature>
<dbReference type="EMBL" id="MFTO01000018">
    <property type="protein sequence ID" value="OGI63504.1"/>
    <property type="molecule type" value="Genomic_DNA"/>
</dbReference>
<dbReference type="Pfam" id="PF18760">
    <property type="entry name" value="ART-PolyVal"/>
    <property type="match status" value="1"/>
</dbReference>